<dbReference type="CDD" id="cd01949">
    <property type="entry name" value="GGDEF"/>
    <property type="match status" value="1"/>
</dbReference>
<evidence type="ECO:0000313" key="5">
    <source>
        <dbReference type="EMBL" id="RVT54003.1"/>
    </source>
</evidence>
<dbReference type="RefSeq" id="WP_128195743.1">
    <property type="nucleotide sequence ID" value="NZ_SACT01000001.1"/>
</dbReference>
<dbReference type="InterPro" id="IPR043128">
    <property type="entry name" value="Rev_trsase/Diguanyl_cyclase"/>
</dbReference>
<evidence type="ECO:0000256" key="1">
    <source>
        <dbReference type="ARBA" id="ARBA00012528"/>
    </source>
</evidence>
<dbReference type="InterPro" id="IPR000160">
    <property type="entry name" value="GGDEF_dom"/>
</dbReference>
<feature type="compositionally biased region" description="Basic and acidic residues" evidence="3">
    <location>
        <begin position="275"/>
        <end position="292"/>
    </location>
</feature>
<dbReference type="PANTHER" id="PTHR45138">
    <property type="entry name" value="REGULATORY COMPONENTS OF SENSORY TRANSDUCTION SYSTEM"/>
    <property type="match status" value="1"/>
</dbReference>
<dbReference type="InterPro" id="IPR050469">
    <property type="entry name" value="Diguanylate_Cyclase"/>
</dbReference>
<gene>
    <name evidence="5" type="ORF">ENE75_03760</name>
</gene>
<dbReference type="PROSITE" id="PS50887">
    <property type="entry name" value="GGDEF"/>
    <property type="match status" value="1"/>
</dbReference>
<proteinExistence type="predicted"/>
<keyword evidence="6" id="KW-1185">Reference proteome</keyword>
<dbReference type="SMART" id="SM00267">
    <property type="entry name" value="GGDEF"/>
    <property type="match status" value="1"/>
</dbReference>
<dbReference type="OrthoDB" id="9813903at2"/>
<evidence type="ECO:0000256" key="2">
    <source>
        <dbReference type="ARBA" id="ARBA00034247"/>
    </source>
</evidence>
<dbReference type="SUPFAM" id="SSF55073">
    <property type="entry name" value="Nucleotide cyclase"/>
    <property type="match status" value="1"/>
</dbReference>
<dbReference type="EMBL" id="SACT01000001">
    <property type="protein sequence ID" value="RVT54003.1"/>
    <property type="molecule type" value="Genomic_DNA"/>
</dbReference>
<reference evidence="5 6" key="1">
    <citation type="submission" date="2019-01" db="EMBL/GenBank/DDBJ databases">
        <authorList>
            <person name="Chen W.-M."/>
        </authorList>
    </citation>
    <scope>NUCLEOTIDE SEQUENCE [LARGE SCALE GENOMIC DNA]</scope>
    <source>
        <strain evidence="5 6">ICH-3</strain>
    </source>
</reference>
<evidence type="ECO:0000313" key="6">
    <source>
        <dbReference type="Proteomes" id="UP000288178"/>
    </source>
</evidence>
<evidence type="ECO:0000256" key="3">
    <source>
        <dbReference type="SAM" id="MobiDB-lite"/>
    </source>
</evidence>
<organism evidence="5 6">
    <name type="scientific">Rubrivivax albus</name>
    <dbReference type="NCBI Taxonomy" id="2499835"/>
    <lineage>
        <taxon>Bacteria</taxon>
        <taxon>Pseudomonadati</taxon>
        <taxon>Pseudomonadota</taxon>
        <taxon>Betaproteobacteria</taxon>
        <taxon>Burkholderiales</taxon>
        <taxon>Sphaerotilaceae</taxon>
        <taxon>Rubrivivax</taxon>
    </lineage>
</organism>
<protein>
    <recommendedName>
        <fullName evidence="1">diguanylate cyclase</fullName>
        <ecNumber evidence="1">2.7.7.65</ecNumber>
    </recommendedName>
</protein>
<sequence>MSVSPLQDSNPVSAAAASPWPRALTAGAAAALLTGSVPLLWPQTPWPASLATAAVAALVAGATAWRRPPAAQPDVTPVPATYTVPTGDAILRDPETGMFHRPAFLALAERDWLRAGRYGGAVALLLVEVDRLRPMTEQMGARVADALLAGLGRQVMASLRAADLLSRFDDAQLAVFLPQADATGALDVADRIREMVERLRLPGLPDGATFTASVGVAVLRPLHQPLNALVEMAQQALQTSREAGGNCVRAANADEPWRPARGSGAGAADASGSREQPDKPERPEKPGRTGDL</sequence>
<dbReference type="AlphaFoldDB" id="A0A437K136"/>
<evidence type="ECO:0000259" key="4">
    <source>
        <dbReference type="PROSITE" id="PS50887"/>
    </source>
</evidence>
<dbReference type="GO" id="GO:0052621">
    <property type="term" value="F:diguanylate cyclase activity"/>
    <property type="evidence" value="ECO:0007669"/>
    <property type="project" value="UniProtKB-EC"/>
</dbReference>
<dbReference type="InterPro" id="IPR029787">
    <property type="entry name" value="Nucleotide_cyclase"/>
</dbReference>
<dbReference type="EC" id="2.7.7.65" evidence="1"/>
<comment type="caution">
    <text evidence="5">The sequence shown here is derived from an EMBL/GenBank/DDBJ whole genome shotgun (WGS) entry which is preliminary data.</text>
</comment>
<dbReference type="PANTHER" id="PTHR45138:SF9">
    <property type="entry name" value="DIGUANYLATE CYCLASE DGCM-RELATED"/>
    <property type="match status" value="1"/>
</dbReference>
<feature type="region of interest" description="Disordered" evidence="3">
    <location>
        <begin position="250"/>
        <end position="292"/>
    </location>
</feature>
<accession>A0A437K136</accession>
<comment type="catalytic activity">
    <reaction evidence="2">
        <text>2 GTP = 3',3'-c-di-GMP + 2 diphosphate</text>
        <dbReference type="Rhea" id="RHEA:24898"/>
        <dbReference type="ChEBI" id="CHEBI:33019"/>
        <dbReference type="ChEBI" id="CHEBI:37565"/>
        <dbReference type="ChEBI" id="CHEBI:58805"/>
        <dbReference type="EC" id="2.7.7.65"/>
    </reaction>
</comment>
<feature type="domain" description="GGDEF" evidence="4">
    <location>
        <begin position="120"/>
        <end position="253"/>
    </location>
</feature>
<dbReference type="Gene3D" id="3.30.70.270">
    <property type="match status" value="1"/>
</dbReference>
<dbReference type="Pfam" id="PF00990">
    <property type="entry name" value="GGDEF"/>
    <property type="match status" value="1"/>
</dbReference>
<dbReference type="NCBIfam" id="TIGR00254">
    <property type="entry name" value="GGDEF"/>
    <property type="match status" value="1"/>
</dbReference>
<name>A0A437K136_9BURK</name>
<feature type="compositionally biased region" description="Low complexity" evidence="3">
    <location>
        <begin position="259"/>
        <end position="274"/>
    </location>
</feature>
<dbReference type="Proteomes" id="UP000288178">
    <property type="component" value="Unassembled WGS sequence"/>
</dbReference>